<dbReference type="Pfam" id="PF00455">
    <property type="entry name" value="DeoRC"/>
    <property type="match status" value="1"/>
</dbReference>
<keyword evidence="6" id="KW-1185">Reference proteome</keyword>
<evidence type="ECO:0000256" key="2">
    <source>
        <dbReference type="ARBA" id="ARBA00023125"/>
    </source>
</evidence>
<dbReference type="SMART" id="SM00420">
    <property type="entry name" value="HTH_DEOR"/>
    <property type="match status" value="1"/>
</dbReference>
<feature type="domain" description="HTH deoR-type" evidence="4">
    <location>
        <begin position="9"/>
        <end position="64"/>
    </location>
</feature>
<keyword evidence="1" id="KW-0805">Transcription regulation</keyword>
<evidence type="ECO:0000256" key="1">
    <source>
        <dbReference type="ARBA" id="ARBA00023015"/>
    </source>
</evidence>
<proteinExistence type="predicted"/>
<keyword evidence="2" id="KW-0238">DNA-binding</keyword>
<accession>A0A7X5R1L0</accession>
<dbReference type="InterPro" id="IPR014036">
    <property type="entry name" value="DeoR-like_C"/>
</dbReference>
<protein>
    <submittedName>
        <fullName evidence="5">DeoR family fructose operon transcriptional repressor</fullName>
    </submittedName>
</protein>
<dbReference type="PRINTS" id="PR00037">
    <property type="entry name" value="HTHLACR"/>
</dbReference>
<dbReference type="PANTHER" id="PTHR30363:SF44">
    <property type="entry name" value="AGA OPERON TRANSCRIPTIONAL REPRESSOR-RELATED"/>
    <property type="match status" value="1"/>
</dbReference>
<dbReference type="EMBL" id="JAAMOX010000001">
    <property type="protein sequence ID" value="NIH54029.1"/>
    <property type="molecule type" value="Genomic_DNA"/>
</dbReference>
<dbReference type="Pfam" id="PF08220">
    <property type="entry name" value="HTH_DeoR"/>
    <property type="match status" value="1"/>
</dbReference>
<dbReference type="PROSITE" id="PS51000">
    <property type="entry name" value="HTH_DEOR_2"/>
    <property type="match status" value="1"/>
</dbReference>
<sequence>MATTRSIDAETRRAALLDILRSNGDIRLEAAAESLGVSTMTVRRDLDELDAEGMLRRVRGGAIPALDARPFHERRITRSAAKQRIADKVSAFLPSSGAIALDASSTAGALVERFAPDSSLIVATNSYENFVSLSQNKAVSPVLTGGELDARTGSFVGPIACQTAASMLYSHFFTSSSAVDPTHGTSEASLTESQVKRAFADQAQEIIVLVDSSKLGQQSISMGFALADISMLVTELEPSDPLLDPYREFVALL</sequence>
<dbReference type="RefSeq" id="WP_167150112.1">
    <property type="nucleotide sequence ID" value="NZ_JAAMOX010000001.1"/>
</dbReference>
<dbReference type="PANTHER" id="PTHR30363">
    <property type="entry name" value="HTH-TYPE TRANSCRIPTIONAL REGULATOR SRLR-RELATED"/>
    <property type="match status" value="1"/>
</dbReference>
<evidence type="ECO:0000256" key="3">
    <source>
        <dbReference type="ARBA" id="ARBA00023163"/>
    </source>
</evidence>
<keyword evidence="3" id="KW-0804">Transcription</keyword>
<evidence type="ECO:0000313" key="5">
    <source>
        <dbReference type="EMBL" id="NIH54029.1"/>
    </source>
</evidence>
<dbReference type="InterPro" id="IPR036390">
    <property type="entry name" value="WH_DNA-bd_sf"/>
</dbReference>
<comment type="caution">
    <text evidence="5">The sequence shown here is derived from an EMBL/GenBank/DDBJ whole genome shotgun (WGS) entry which is preliminary data.</text>
</comment>
<dbReference type="InterPro" id="IPR036388">
    <property type="entry name" value="WH-like_DNA-bd_sf"/>
</dbReference>
<evidence type="ECO:0000259" key="4">
    <source>
        <dbReference type="PROSITE" id="PS51000"/>
    </source>
</evidence>
<dbReference type="InterPro" id="IPR001034">
    <property type="entry name" value="DeoR_HTH"/>
</dbReference>
<dbReference type="SMART" id="SM01134">
    <property type="entry name" value="DeoRC"/>
    <property type="match status" value="1"/>
</dbReference>
<dbReference type="PROSITE" id="PS00894">
    <property type="entry name" value="HTH_DEOR_1"/>
    <property type="match status" value="1"/>
</dbReference>
<dbReference type="GO" id="GO:0003677">
    <property type="term" value="F:DNA binding"/>
    <property type="evidence" value="ECO:0007669"/>
    <property type="project" value="UniProtKB-KW"/>
</dbReference>
<reference evidence="5 6" key="1">
    <citation type="submission" date="2020-02" db="EMBL/GenBank/DDBJ databases">
        <title>Sequencing the genomes of 1000 actinobacteria strains.</title>
        <authorList>
            <person name="Klenk H.-P."/>
        </authorList>
    </citation>
    <scope>NUCLEOTIDE SEQUENCE [LARGE SCALE GENOMIC DNA]</scope>
    <source>
        <strain evidence="5 6">DSM 27960</strain>
    </source>
</reference>
<dbReference type="InterPro" id="IPR037171">
    <property type="entry name" value="NagB/RpiA_transferase-like"/>
</dbReference>
<gene>
    <name evidence="5" type="ORF">FHX76_001897</name>
</gene>
<evidence type="ECO:0000313" key="6">
    <source>
        <dbReference type="Proteomes" id="UP000541033"/>
    </source>
</evidence>
<name>A0A7X5R1L0_9MICO</name>
<dbReference type="InterPro" id="IPR018356">
    <property type="entry name" value="Tscrpt_reg_HTH_DeoR_CS"/>
</dbReference>
<dbReference type="GO" id="GO:0003700">
    <property type="term" value="F:DNA-binding transcription factor activity"/>
    <property type="evidence" value="ECO:0007669"/>
    <property type="project" value="InterPro"/>
</dbReference>
<organism evidence="5 6">
    <name type="scientific">Lysinibacter cavernae</name>
    <dbReference type="NCBI Taxonomy" id="1640652"/>
    <lineage>
        <taxon>Bacteria</taxon>
        <taxon>Bacillati</taxon>
        <taxon>Actinomycetota</taxon>
        <taxon>Actinomycetes</taxon>
        <taxon>Micrococcales</taxon>
        <taxon>Microbacteriaceae</taxon>
        <taxon>Lysinibacter</taxon>
    </lineage>
</organism>
<dbReference type="SUPFAM" id="SSF100950">
    <property type="entry name" value="NagB/RpiA/CoA transferase-like"/>
    <property type="match status" value="1"/>
</dbReference>
<dbReference type="Proteomes" id="UP000541033">
    <property type="component" value="Unassembled WGS sequence"/>
</dbReference>
<dbReference type="Gene3D" id="1.10.10.10">
    <property type="entry name" value="Winged helix-like DNA-binding domain superfamily/Winged helix DNA-binding domain"/>
    <property type="match status" value="1"/>
</dbReference>
<dbReference type="SUPFAM" id="SSF46785">
    <property type="entry name" value="Winged helix' DNA-binding domain"/>
    <property type="match status" value="1"/>
</dbReference>
<dbReference type="AlphaFoldDB" id="A0A7X5R1L0"/>
<dbReference type="InterPro" id="IPR050313">
    <property type="entry name" value="Carb_Metab_HTH_regulators"/>
</dbReference>